<dbReference type="PATRIC" id="fig|1276257.3.peg.661"/>
<dbReference type="GO" id="GO:0007059">
    <property type="term" value="P:chromosome segregation"/>
    <property type="evidence" value="ECO:0007669"/>
    <property type="project" value="UniProtKB-UniRule"/>
</dbReference>
<comment type="domain">
    <text evidence="6">Contains large globular domains required for ATP hydrolysis at each terminus and a third globular domain forming a flexible hinge near the middle of the molecule. These domains are separated by coiled-coil structures.</text>
</comment>
<dbReference type="GO" id="GO:0005737">
    <property type="term" value="C:cytoplasm"/>
    <property type="evidence" value="ECO:0007669"/>
    <property type="project" value="UniProtKB-SubCell"/>
</dbReference>
<comment type="similarity">
    <text evidence="6">Belongs to the SMC family.</text>
</comment>
<protein>
    <recommendedName>
        <fullName evidence="6">Chromosome partition protein Smc</fullName>
    </recommendedName>
</protein>
<dbReference type="GO" id="GO:0007062">
    <property type="term" value="P:sister chromatid cohesion"/>
    <property type="evidence" value="ECO:0007669"/>
    <property type="project" value="InterPro"/>
</dbReference>
<feature type="coiled-coil region" evidence="6">
    <location>
        <begin position="170"/>
        <end position="264"/>
    </location>
</feature>
<evidence type="ECO:0000256" key="6">
    <source>
        <dbReference type="HAMAP-Rule" id="MF_01894"/>
    </source>
</evidence>
<dbReference type="KEGG" id="ssab:SSABA_v1c06510"/>
<keyword evidence="5 6" id="KW-0238">DNA-binding</keyword>
<dbReference type="GO" id="GO:0030261">
    <property type="term" value="P:chromosome condensation"/>
    <property type="evidence" value="ECO:0007669"/>
    <property type="project" value="InterPro"/>
</dbReference>
<dbReference type="HOGENOM" id="CLU_001042_2_2_14"/>
<evidence type="ECO:0000256" key="4">
    <source>
        <dbReference type="ARBA" id="ARBA00023054"/>
    </source>
</evidence>
<dbReference type="PANTHER" id="PTHR43977">
    <property type="entry name" value="STRUCTURAL MAINTENANCE OF CHROMOSOMES PROTEIN 3"/>
    <property type="match status" value="1"/>
</dbReference>
<dbReference type="InterPro" id="IPR036277">
    <property type="entry name" value="SMC_hinge_sf"/>
</dbReference>
<evidence type="ECO:0000313" key="8">
    <source>
        <dbReference type="EMBL" id="AHI54053.1"/>
    </source>
</evidence>
<dbReference type="eggNOG" id="COG1196">
    <property type="taxonomic scope" value="Bacteria"/>
</dbReference>
<evidence type="ECO:0000256" key="2">
    <source>
        <dbReference type="ARBA" id="ARBA00022741"/>
    </source>
</evidence>
<dbReference type="GO" id="GO:0003677">
    <property type="term" value="F:DNA binding"/>
    <property type="evidence" value="ECO:0007669"/>
    <property type="project" value="UniProtKB-UniRule"/>
</dbReference>
<name>W6AA39_9MOLU</name>
<evidence type="ECO:0000256" key="5">
    <source>
        <dbReference type="ARBA" id="ARBA00023125"/>
    </source>
</evidence>
<dbReference type="OrthoDB" id="9808768at2"/>
<dbReference type="InterPro" id="IPR011890">
    <property type="entry name" value="SMC_prok"/>
</dbReference>
<dbReference type="RefSeq" id="WP_025251192.1">
    <property type="nucleotide sequence ID" value="NZ_CP006934.1"/>
</dbReference>
<feature type="domain" description="SMC hinge" evidence="7">
    <location>
        <begin position="417"/>
        <end position="536"/>
    </location>
</feature>
<gene>
    <name evidence="6 8" type="primary">smc</name>
    <name evidence="8" type="ORF">SSABA_v1c06510</name>
</gene>
<keyword evidence="4 6" id="KW-0175">Coiled coil</keyword>
<dbReference type="Gene3D" id="3.40.50.300">
    <property type="entry name" value="P-loop containing nucleotide triphosphate hydrolases"/>
    <property type="match status" value="2"/>
</dbReference>
<dbReference type="SMART" id="SM00968">
    <property type="entry name" value="SMC_hinge"/>
    <property type="match status" value="1"/>
</dbReference>
<dbReference type="Gene3D" id="1.20.1060.20">
    <property type="match status" value="1"/>
</dbReference>
<dbReference type="SUPFAM" id="SSF52540">
    <property type="entry name" value="P-loop containing nucleoside triphosphate hydrolases"/>
    <property type="match status" value="1"/>
</dbReference>
<dbReference type="PIRSF" id="PIRSF005719">
    <property type="entry name" value="SMC"/>
    <property type="match status" value="1"/>
</dbReference>
<evidence type="ECO:0000256" key="3">
    <source>
        <dbReference type="ARBA" id="ARBA00022840"/>
    </source>
</evidence>
<dbReference type="SUPFAM" id="SSF75553">
    <property type="entry name" value="Smc hinge domain"/>
    <property type="match status" value="1"/>
</dbReference>
<keyword evidence="2 6" id="KW-0547">Nucleotide-binding</keyword>
<dbReference type="GO" id="GO:0016887">
    <property type="term" value="F:ATP hydrolysis activity"/>
    <property type="evidence" value="ECO:0007669"/>
    <property type="project" value="InterPro"/>
</dbReference>
<keyword evidence="9" id="KW-1185">Reference proteome</keyword>
<feature type="coiled-coil region" evidence="6">
    <location>
        <begin position="648"/>
        <end position="696"/>
    </location>
</feature>
<dbReference type="STRING" id="1276257.SSABA_v1c06510"/>
<keyword evidence="1 6" id="KW-0963">Cytoplasm</keyword>
<comment type="subunit">
    <text evidence="6">Homodimer.</text>
</comment>
<comment type="function">
    <text evidence="6">Required for chromosome condensation and partitioning.</text>
</comment>
<dbReference type="InterPro" id="IPR024704">
    <property type="entry name" value="SMC"/>
</dbReference>
<organism evidence="8 9">
    <name type="scientific">Spiroplasma sabaudiense Ar-1343</name>
    <dbReference type="NCBI Taxonomy" id="1276257"/>
    <lineage>
        <taxon>Bacteria</taxon>
        <taxon>Bacillati</taxon>
        <taxon>Mycoplasmatota</taxon>
        <taxon>Mollicutes</taxon>
        <taxon>Entomoplasmatales</taxon>
        <taxon>Spiroplasmataceae</taxon>
        <taxon>Spiroplasma</taxon>
    </lineage>
</organism>
<dbReference type="GO" id="GO:0006260">
    <property type="term" value="P:DNA replication"/>
    <property type="evidence" value="ECO:0007669"/>
    <property type="project" value="UniProtKB-UniRule"/>
</dbReference>
<dbReference type="Pfam" id="PF06470">
    <property type="entry name" value="SMC_hinge"/>
    <property type="match status" value="1"/>
</dbReference>
<feature type="binding site" evidence="6">
    <location>
        <begin position="33"/>
        <end position="40"/>
    </location>
    <ligand>
        <name>ATP</name>
        <dbReference type="ChEBI" id="CHEBI:30616"/>
    </ligand>
</feature>
<dbReference type="InterPro" id="IPR027417">
    <property type="entry name" value="P-loop_NTPase"/>
</dbReference>
<dbReference type="GO" id="GO:0005524">
    <property type="term" value="F:ATP binding"/>
    <property type="evidence" value="ECO:0007669"/>
    <property type="project" value="UniProtKB-UniRule"/>
</dbReference>
<dbReference type="AlphaFoldDB" id="W6AA39"/>
<dbReference type="Gene3D" id="3.30.70.1620">
    <property type="match status" value="1"/>
</dbReference>
<dbReference type="Proteomes" id="UP000019265">
    <property type="component" value="Chromosome"/>
</dbReference>
<dbReference type="GO" id="GO:0005694">
    <property type="term" value="C:chromosome"/>
    <property type="evidence" value="ECO:0007669"/>
    <property type="project" value="InterPro"/>
</dbReference>
<dbReference type="EMBL" id="CP006934">
    <property type="protein sequence ID" value="AHI54053.1"/>
    <property type="molecule type" value="Genomic_DNA"/>
</dbReference>
<reference evidence="8 9" key="1">
    <citation type="journal article" date="2014" name="Genome Biol. Evol.">
        <title>Molecular evolution of the substrate utilization strategies and putative virulence factors in mosquito-associated Spiroplasma species.</title>
        <authorList>
            <person name="Chang T.H."/>
            <person name="Lo W.S."/>
            <person name="Ku C."/>
            <person name="Chen L.L."/>
            <person name="Kuo C.H."/>
        </authorList>
    </citation>
    <scope>NUCLEOTIDE SEQUENCE [LARGE SCALE GENOMIC DNA]</scope>
    <source>
        <strain evidence="8">Ar-1343</strain>
    </source>
</reference>
<dbReference type="InterPro" id="IPR010935">
    <property type="entry name" value="SMC_hinge"/>
</dbReference>
<evidence type="ECO:0000313" key="9">
    <source>
        <dbReference type="Proteomes" id="UP000019265"/>
    </source>
</evidence>
<evidence type="ECO:0000256" key="1">
    <source>
        <dbReference type="ARBA" id="ARBA00022490"/>
    </source>
</evidence>
<evidence type="ECO:0000259" key="7">
    <source>
        <dbReference type="SMART" id="SM00968"/>
    </source>
</evidence>
<feature type="coiled-coil region" evidence="6">
    <location>
        <begin position="330"/>
        <end position="395"/>
    </location>
</feature>
<feature type="coiled-coil region" evidence="6">
    <location>
        <begin position="570"/>
        <end position="611"/>
    </location>
</feature>
<sequence>MLFLKKIEAFGFKSFAEPTILNFDYEMTGVVGPNGSGKSNINDAIRWALGEQSSKSLRGDNMEDIVFSGSANHAPLNMAEVTLVFNNSQKKFASLEYDEVEITRRYFRLTKESEFYINKNRVRLKDIQDIALETGLTKSSLAIISQGTVSQFVESKPDERRELFDEAAGIAKYKKRKIESIRKLARTQENLDRLNDIINEIERKLPNLKNQAEKAKVYSEKFEQLKNIEIAILIKDIQIYEKKLAELNQEKLVLRNEISDLARITAAEESEFNEISRHNFKSEKEIIKLNDEFTSVIEKIGNLKVKKIAFENQQKNTSTGNEEFKASQLISETKKLNLNLTSEKEKLKNLNNSNLELQDSLKKTSTSLDELNESLGKLGRSIAKVESTLDDLKQKQASNDDLFDGVKNVLNNKHILPGVIGTIQDLISVEKEHEQAIGALILAALQNIVIDSGESAKEIIRFLKLNKAGYATFIPLSSIRPNFISDEQKFVIKKAKGFVGFGNDLVKIDAKYQKAIDYILGTTIVVNNFDEAREIAKLINYKHNIATLDGERILPNGAIVGGSRKLKISSLNNASRIQELEQELATLSENQSTVNQNIKELKKTSEQIREEISQKQSFIGAARKNIEIINIDIIEAREEYRIITGKDIDSQENISSSIEEEILELTKEIIASDNLKEELQQQLNVARSLKDKSLERQNLLNDSTNEKRKLLSALKDKDYELKRDAVLISEKLNTSSTRLVQNYGLTVEAASENNEIEITNEEITRRQIIDLSNEIKNLGNVNLDSIEAFQEENDRYQFYVSETNEVQMSIKNLEIAILNMDNQMVTQFKKVISEVNQTLPETFTALFGGGSAKLIYTDPEDLLNSGIDIQINPPGKKINNINLLSGGEKSMVALSVLFSILKVRPIPMVILDEVEAPLDQANVERFAKYLKVFTKNTQFIVVTHRTGTMENCQVLFGATMQSKGITKIVQIKLVDAKNLVEATG</sequence>
<dbReference type="Pfam" id="PF02463">
    <property type="entry name" value="SMC_N"/>
    <property type="match status" value="1"/>
</dbReference>
<dbReference type="InterPro" id="IPR003395">
    <property type="entry name" value="RecF/RecN/SMC_N"/>
</dbReference>
<proteinExistence type="inferred from homology"/>
<dbReference type="HAMAP" id="MF_01894">
    <property type="entry name" value="Smc_prok"/>
    <property type="match status" value="1"/>
</dbReference>
<comment type="subcellular location">
    <subcellularLocation>
        <location evidence="6">Cytoplasm</location>
    </subcellularLocation>
</comment>
<accession>W6AA39</accession>
<keyword evidence="3 6" id="KW-0067">ATP-binding</keyword>